<evidence type="ECO:0008006" key="2">
    <source>
        <dbReference type="Google" id="ProtNLM"/>
    </source>
</evidence>
<sequence length="72" mass="7782">MFEPFGGSGTTMLAAQRTGRLCRSAEIAPEYVDVAIKRFQQNFPEVPVTLQSTGQSFDAVSAARMAGEEVVQ</sequence>
<dbReference type="Gene3D" id="3.40.50.150">
    <property type="entry name" value="Vaccinia Virus protein VP39"/>
    <property type="match status" value="1"/>
</dbReference>
<name>A0A0S4TX03_RALSL</name>
<proteinExistence type="predicted"/>
<dbReference type="InterPro" id="IPR029063">
    <property type="entry name" value="SAM-dependent_MTases_sf"/>
</dbReference>
<reference evidence="1" key="1">
    <citation type="submission" date="2015-10" db="EMBL/GenBank/DDBJ databases">
        <authorList>
            <person name="Gilbert D.G."/>
        </authorList>
    </citation>
    <scope>NUCLEOTIDE SEQUENCE</scope>
    <source>
        <strain evidence="1">Phyl III-seqv23</strain>
    </source>
</reference>
<gene>
    <name evidence="1" type="ORF">RUN39_v1_880005</name>
</gene>
<organism evidence="1">
    <name type="scientific">Ralstonia solanacearum</name>
    <name type="common">Pseudomonas solanacearum</name>
    <dbReference type="NCBI Taxonomy" id="305"/>
    <lineage>
        <taxon>Bacteria</taxon>
        <taxon>Pseudomonadati</taxon>
        <taxon>Pseudomonadota</taxon>
        <taxon>Betaproteobacteria</taxon>
        <taxon>Burkholderiales</taxon>
        <taxon>Burkholderiaceae</taxon>
        <taxon>Ralstonia</taxon>
        <taxon>Ralstonia solanacearum species complex</taxon>
    </lineage>
</organism>
<dbReference type="EMBL" id="LN899819">
    <property type="protein sequence ID" value="CUV14580.1"/>
    <property type="molecule type" value="Genomic_DNA"/>
</dbReference>
<accession>A0A0S4TX03</accession>
<dbReference type="AlphaFoldDB" id="A0A0S4TX03"/>
<dbReference type="SUPFAM" id="SSF53335">
    <property type="entry name" value="S-adenosyl-L-methionine-dependent methyltransferases"/>
    <property type="match status" value="1"/>
</dbReference>
<protein>
    <recommendedName>
        <fullName evidence="2">DNA methylase N-4/N-6 domain-containing protein</fullName>
    </recommendedName>
</protein>
<evidence type="ECO:0000313" key="1">
    <source>
        <dbReference type="EMBL" id="CUV14580.1"/>
    </source>
</evidence>